<dbReference type="EMBL" id="BARU01030138">
    <property type="protein sequence ID" value="GAH74796.1"/>
    <property type="molecule type" value="Genomic_DNA"/>
</dbReference>
<evidence type="ECO:0000313" key="1">
    <source>
        <dbReference type="EMBL" id="GAH74796.1"/>
    </source>
</evidence>
<accession>X1HXA6</accession>
<organism evidence="1">
    <name type="scientific">marine sediment metagenome</name>
    <dbReference type="NCBI Taxonomy" id="412755"/>
    <lineage>
        <taxon>unclassified sequences</taxon>
        <taxon>metagenomes</taxon>
        <taxon>ecological metagenomes</taxon>
    </lineage>
</organism>
<feature type="non-terminal residue" evidence="1">
    <location>
        <position position="183"/>
    </location>
</feature>
<comment type="caution">
    <text evidence="1">The sequence shown here is derived from an EMBL/GenBank/DDBJ whole genome shotgun (WGS) entry which is preliminary data.</text>
</comment>
<proteinExistence type="predicted"/>
<reference evidence="1" key="1">
    <citation type="journal article" date="2014" name="Front. Microbiol.">
        <title>High frequency of phylogenetically diverse reductive dehalogenase-homologous genes in deep subseafloor sedimentary metagenomes.</title>
        <authorList>
            <person name="Kawai M."/>
            <person name="Futagami T."/>
            <person name="Toyoda A."/>
            <person name="Takaki Y."/>
            <person name="Nishi S."/>
            <person name="Hori S."/>
            <person name="Arai W."/>
            <person name="Tsubouchi T."/>
            <person name="Morono Y."/>
            <person name="Uchiyama I."/>
            <person name="Ito T."/>
            <person name="Fujiyama A."/>
            <person name="Inagaki F."/>
            <person name="Takami H."/>
        </authorList>
    </citation>
    <scope>NUCLEOTIDE SEQUENCE</scope>
    <source>
        <strain evidence="1">Expedition CK06-06</strain>
    </source>
</reference>
<sequence length="183" mass="20964">MRYETGNPEPGDPKVKTRDVEVYGLGEEYFDAYCYYRGEVRTFKISRVLTARLTDKTFQIPLEAMELGEFEKDEILDRLNNIKRLRREDEVRLNDLLKTREHIASLADAKVKLSKLYDRVLENLQNSTSEIKALALDALDIKVYARGTDNVEIQGVIPLELPTIAQTSGCLSSHAYEYLIPFG</sequence>
<name>X1HXA6_9ZZZZ</name>
<dbReference type="AlphaFoldDB" id="X1HXA6"/>
<gene>
    <name evidence="1" type="ORF">S03H2_47872</name>
</gene>
<dbReference type="PROSITE" id="PS52050">
    <property type="entry name" value="WYL"/>
    <property type="match status" value="1"/>
</dbReference>
<protein>
    <submittedName>
        <fullName evidence="1">Uncharacterized protein</fullName>
    </submittedName>
</protein>